<dbReference type="EMBL" id="MTEJ01000032">
    <property type="protein sequence ID" value="OQX14264.1"/>
    <property type="molecule type" value="Genomic_DNA"/>
</dbReference>
<dbReference type="Pfam" id="PF13511">
    <property type="entry name" value="DUF4124"/>
    <property type="match status" value="1"/>
</dbReference>
<accession>A0A1Y1QUY3</accession>
<evidence type="ECO:0000259" key="3">
    <source>
        <dbReference type="Pfam" id="PF13511"/>
    </source>
</evidence>
<evidence type="ECO:0000256" key="1">
    <source>
        <dbReference type="SAM" id="MobiDB-lite"/>
    </source>
</evidence>
<proteinExistence type="predicted"/>
<dbReference type="InterPro" id="IPR025392">
    <property type="entry name" value="DUF4124"/>
</dbReference>
<protein>
    <recommendedName>
        <fullName evidence="3">DUF4124 domain-containing protein</fullName>
    </recommendedName>
</protein>
<feature type="signal peptide" evidence="2">
    <location>
        <begin position="1"/>
        <end position="24"/>
    </location>
</feature>
<comment type="caution">
    <text evidence="4">The sequence shown here is derived from an EMBL/GenBank/DDBJ whole genome shotgun (WGS) entry which is preliminary data.</text>
</comment>
<evidence type="ECO:0000256" key="2">
    <source>
        <dbReference type="SAM" id="SignalP"/>
    </source>
</evidence>
<feature type="region of interest" description="Disordered" evidence="1">
    <location>
        <begin position="197"/>
        <end position="226"/>
    </location>
</feature>
<feature type="chain" id="PRO_5012914640" description="DUF4124 domain-containing protein" evidence="2">
    <location>
        <begin position="25"/>
        <end position="226"/>
    </location>
</feature>
<evidence type="ECO:0000313" key="4">
    <source>
        <dbReference type="EMBL" id="OQX14264.1"/>
    </source>
</evidence>
<gene>
    <name evidence="4" type="ORF">BWK73_09935</name>
</gene>
<reference evidence="4 5" key="1">
    <citation type="submission" date="2017-01" db="EMBL/GenBank/DDBJ databases">
        <title>Novel large sulfur bacteria in the metagenomes of groundwater-fed chemosynthetic microbial mats in the Lake Huron basin.</title>
        <authorList>
            <person name="Sharrar A.M."/>
            <person name="Flood B.E."/>
            <person name="Bailey J.V."/>
            <person name="Jones D.S."/>
            <person name="Biddanda B."/>
            <person name="Ruberg S.A."/>
            <person name="Marcus D.N."/>
            <person name="Dick G.J."/>
        </authorList>
    </citation>
    <scope>NUCLEOTIDE SEQUENCE [LARGE SCALE GENOMIC DNA]</scope>
    <source>
        <strain evidence="4">A8</strain>
    </source>
</reference>
<feature type="domain" description="DUF4124" evidence="3">
    <location>
        <begin position="13"/>
        <end position="69"/>
    </location>
</feature>
<keyword evidence="2" id="KW-0732">Signal</keyword>
<name>A0A1Y1QUY3_9GAMM</name>
<evidence type="ECO:0000313" key="5">
    <source>
        <dbReference type="Proteomes" id="UP000192491"/>
    </source>
</evidence>
<dbReference type="AlphaFoldDB" id="A0A1Y1QUY3"/>
<dbReference type="Proteomes" id="UP000192491">
    <property type="component" value="Unassembled WGS sequence"/>
</dbReference>
<sequence>MKRIALLPCFALFALLLWANGAQAGLYRWVDTAGMVHYSDVVPPSVEKQGHAQLNQQGMTVEIVPGAPSEAELTAGKRRETLAKLRDALDNKQQEQDNYLLANYADTAELEAVFHGKLAVLAKNTQSIAERRELLETKLAAVRAQASKVETPEQAEKLNGYIQDAENTLAAYEHALQENQTEQDRLRQRYEKDRERLSKLLKASPSSPRPDPSTAPATLRAALDHQ</sequence>
<organism evidence="4 5">
    <name type="scientific">Thiothrix lacustris</name>
    <dbReference type="NCBI Taxonomy" id="525917"/>
    <lineage>
        <taxon>Bacteria</taxon>
        <taxon>Pseudomonadati</taxon>
        <taxon>Pseudomonadota</taxon>
        <taxon>Gammaproteobacteria</taxon>
        <taxon>Thiotrichales</taxon>
        <taxon>Thiotrichaceae</taxon>
        <taxon>Thiothrix</taxon>
    </lineage>
</organism>